<dbReference type="AlphaFoldDB" id="A0A2D1U4P2"/>
<reference evidence="1 2" key="1">
    <citation type="submission" date="2017-10" db="EMBL/GenBank/DDBJ databases">
        <title>Whole genome of Pedobacter ginsengisoli T01R-27 isolated from tomato rhizosphere.</title>
        <authorList>
            <person name="Weon H.-Y."/>
            <person name="Lee S.A."/>
            <person name="Sang M.K."/>
            <person name="Song J."/>
        </authorList>
    </citation>
    <scope>NUCLEOTIDE SEQUENCE [LARGE SCALE GENOMIC DNA]</scope>
    <source>
        <strain evidence="1 2">T01R-27</strain>
    </source>
</reference>
<protein>
    <submittedName>
        <fullName evidence="1">Uncharacterized protein</fullName>
    </submittedName>
</protein>
<evidence type="ECO:0000313" key="2">
    <source>
        <dbReference type="Proteomes" id="UP000223749"/>
    </source>
</evidence>
<dbReference type="KEGG" id="pgs:CPT03_08465"/>
<gene>
    <name evidence="1" type="ORF">CPT03_08465</name>
</gene>
<sequence length="204" mass="23768">MEENEEFKYIYFELIFTLSKMSAIENYYELLEEIRISDFKVGLYQNEPSDESELIKEIDNNKNLYQQLDKIKVELSKNTDDADSIRTAFIAVSNGILDSFTKIEGWGSYYPDLDQGMSIRGFLFGQILSDFKTALKFEGGHPIVQIYMSKDKWDYEPLKQLVIGVKQELVNSYFTSKIQAINYYEKLRTLVLELIEQLKGQGII</sequence>
<organism evidence="1 2">
    <name type="scientific">Pedobacter ginsengisoli</name>
    <dbReference type="NCBI Taxonomy" id="363852"/>
    <lineage>
        <taxon>Bacteria</taxon>
        <taxon>Pseudomonadati</taxon>
        <taxon>Bacteroidota</taxon>
        <taxon>Sphingobacteriia</taxon>
        <taxon>Sphingobacteriales</taxon>
        <taxon>Sphingobacteriaceae</taxon>
        <taxon>Pedobacter</taxon>
    </lineage>
</organism>
<proteinExistence type="predicted"/>
<name>A0A2D1U4P2_9SPHI</name>
<accession>A0A2D1U4P2</accession>
<dbReference type="Proteomes" id="UP000223749">
    <property type="component" value="Chromosome"/>
</dbReference>
<keyword evidence="2" id="KW-1185">Reference proteome</keyword>
<dbReference type="EMBL" id="CP024091">
    <property type="protein sequence ID" value="ATP56504.1"/>
    <property type="molecule type" value="Genomic_DNA"/>
</dbReference>
<evidence type="ECO:0000313" key="1">
    <source>
        <dbReference type="EMBL" id="ATP56504.1"/>
    </source>
</evidence>